<dbReference type="EMBL" id="FZNS01000003">
    <property type="protein sequence ID" value="SNR53531.1"/>
    <property type="molecule type" value="Genomic_DNA"/>
</dbReference>
<keyword evidence="2" id="KW-1185">Reference proteome</keyword>
<dbReference type="Proteomes" id="UP000198310">
    <property type="component" value="Unassembled WGS sequence"/>
</dbReference>
<protein>
    <submittedName>
        <fullName evidence="1">Uncharacterized protein</fullName>
    </submittedName>
</protein>
<organism evidence="1 2">
    <name type="scientific">Hymenobacter mucosus</name>
    <dbReference type="NCBI Taxonomy" id="1411120"/>
    <lineage>
        <taxon>Bacteria</taxon>
        <taxon>Pseudomonadati</taxon>
        <taxon>Bacteroidota</taxon>
        <taxon>Cytophagia</taxon>
        <taxon>Cytophagales</taxon>
        <taxon>Hymenobacteraceae</taxon>
        <taxon>Hymenobacter</taxon>
    </lineage>
</organism>
<name>A0A238X4K7_9BACT</name>
<reference evidence="2" key="1">
    <citation type="submission" date="2017-06" db="EMBL/GenBank/DDBJ databases">
        <authorList>
            <person name="Varghese N."/>
            <person name="Submissions S."/>
        </authorList>
    </citation>
    <scope>NUCLEOTIDE SEQUENCE [LARGE SCALE GENOMIC DNA]</scope>
    <source>
        <strain evidence="2">DSM 28041</strain>
    </source>
</reference>
<dbReference type="AlphaFoldDB" id="A0A238X4K7"/>
<evidence type="ECO:0000313" key="1">
    <source>
        <dbReference type="EMBL" id="SNR53531.1"/>
    </source>
</evidence>
<dbReference type="RefSeq" id="WP_089332440.1">
    <property type="nucleotide sequence ID" value="NZ_FZNS01000003.1"/>
</dbReference>
<accession>A0A238X4K7</accession>
<gene>
    <name evidence="1" type="ORF">SAMN06269173_103455</name>
</gene>
<sequence length="338" mass="39266">MSEFQPLPALTLYDPFDGMRFSYQHCFLCGMPTRPPQDTVPVFADWLMTRYHLHERQVKLLDMSIVQYQDLRIACCEHCRTHHVEPLEAHVAAAADRGITGLRGLDDQTMFLWLGKMFYGILVTELLTELDPLARPQYPLAENAQLFRRFQAFFQPFQALRVPMEYEDFVPGSLFILEAEAQEDTIPFEYDDDLGTLTFSIKLDNTVIIACLADNGIVRQAMRRVYQDAYRPLHPVQIAEFKARVYYAAYLLNVVPNYFPRLVKPGDQELVMDALIDDVTGDIFNPWENNTYGQSLLEMWKRWQIPLEEILRNPAEPLTFLYDADGQPRVLHNYPENS</sequence>
<evidence type="ECO:0000313" key="2">
    <source>
        <dbReference type="Proteomes" id="UP000198310"/>
    </source>
</evidence>
<proteinExistence type="predicted"/>